<name>A0A4C1ZQK7_EUMVA</name>
<sequence length="72" mass="8084">MYAQTRRPELPACERCDAHPRPLFWPPLSYTLRHGSNEAVRAPKTNDLAVVSRAFGIRALAAARRATAYFIS</sequence>
<dbReference type="Proteomes" id="UP000299102">
    <property type="component" value="Unassembled WGS sequence"/>
</dbReference>
<keyword evidence="2" id="KW-1185">Reference proteome</keyword>
<organism evidence="1 2">
    <name type="scientific">Eumeta variegata</name>
    <name type="common">Bagworm moth</name>
    <name type="synonym">Eumeta japonica</name>
    <dbReference type="NCBI Taxonomy" id="151549"/>
    <lineage>
        <taxon>Eukaryota</taxon>
        <taxon>Metazoa</taxon>
        <taxon>Ecdysozoa</taxon>
        <taxon>Arthropoda</taxon>
        <taxon>Hexapoda</taxon>
        <taxon>Insecta</taxon>
        <taxon>Pterygota</taxon>
        <taxon>Neoptera</taxon>
        <taxon>Endopterygota</taxon>
        <taxon>Lepidoptera</taxon>
        <taxon>Glossata</taxon>
        <taxon>Ditrysia</taxon>
        <taxon>Tineoidea</taxon>
        <taxon>Psychidae</taxon>
        <taxon>Oiketicinae</taxon>
        <taxon>Eumeta</taxon>
    </lineage>
</organism>
<comment type="caution">
    <text evidence="1">The sequence shown here is derived from an EMBL/GenBank/DDBJ whole genome shotgun (WGS) entry which is preliminary data.</text>
</comment>
<proteinExistence type="predicted"/>
<accession>A0A4C1ZQK7</accession>
<dbReference type="AlphaFoldDB" id="A0A4C1ZQK7"/>
<gene>
    <name evidence="1" type="ORF">EVAR_94461_1</name>
</gene>
<evidence type="ECO:0000313" key="2">
    <source>
        <dbReference type="Proteomes" id="UP000299102"/>
    </source>
</evidence>
<protein>
    <submittedName>
        <fullName evidence="1">Uncharacterized protein</fullName>
    </submittedName>
</protein>
<evidence type="ECO:0000313" key="1">
    <source>
        <dbReference type="EMBL" id="GBP89642.1"/>
    </source>
</evidence>
<dbReference type="EMBL" id="BGZK01002015">
    <property type="protein sequence ID" value="GBP89642.1"/>
    <property type="molecule type" value="Genomic_DNA"/>
</dbReference>
<reference evidence="1 2" key="1">
    <citation type="journal article" date="2019" name="Commun. Biol.">
        <title>The bagworm genome reveals a unique fibroin gene that provides high tensile strength.</title>
        <authorList>
            <person name="Kono N."/>
            <person name="Nakamura H."/>
            <person name="Ohtoshi R."/>
            <person name="Tomita M."/>
            <person name="Numata K."/>
            <person name="Arakawa K."/>
        </authorList>
    </citation>
    <scope>NUCLEOTIDE SEQUENCE [LARGE SCALE GENOMIC DNA]</scope>
</reference>